<proteinExistence type="inferred from homology"/>
<keyword evidence="3" id="KW-0560">Oxidoreductase</keyword>
<sequence length="274" mass="30647">MIDTTGENSSIPPIGMGTFRLKGDDAYNAVSTALELGYRHIDTAQIYGNEQDVGRAIADSGVPRSELFVTTKIWTDNFTQDKLIPSLRESLDKLQLDQVDMTLIHWPSPGGKVPMQEYLGELMKAREQGMTRLTGVSNFTIDQLQEACELVGLDNIATNQVEIHPFLQNRKMVEFAREEGLHLTAYMPLAVGKVMKDKTLDRIAEEHGATPPQVVMAWLMLQGITVIPSSTKRLHLESNLEADRVQLTADDLHFIRELDAGERIADPDFAPEWD</sequence>
<keyword evidence="2" id="KW-0521">NADP</keyword>
<dbReference type="GO" id="GO:1990002">
    <property type="term" value="F:methylglyoxal reductase (NADPH) (acetol producing) activity"/>
    <property type="evidence" value="ECO:0007669"/>
    <property type="project" value="TreeGrafter"/>
</dbReference>
<dbReference type="PANTHER" id="PTHR43827:SF3">
    <property type="entry name" value="NADP-DEPENDENT OXIDOREDUCTASE DOMAIN-CONTAINING PROTEIN"/>
    <property type="match status" value="1"/>
</dbReference>
<evidence type="ECO:0000256" key="3">
    <source>
        <dbReference type="ARBA" id="ARBA00023002"/>
    </source>
</evidence>
<accession>A0A0F9VI49</accession>
<dbReference type="InterPro" id="IPR036812">
    <property type="entry name" value="NAD(P)_OxRdtase_dom_sf"/>
</dbReference>
<dbReference type="GO" id="GO:0051596">
    <property type="term" value="P:methylglyoxal catabolic process"/>
    <property type="evidence" value="ECO:0007669"/>
    <property type="project" value="TreeGrafter"/>
</dbReference>
<protein>
    <recommendedName>
        <fullName evidence="4">NADP-dependent oxidoreductase domain-containing protein</fullName>
    </recommendedName>
</protein>
<dbReference type="PRINTS" id="PR00069">
    <property type="entry name" value="ALDKETRDTASE"/>
</dbReference>
<dbReference type="EMBL" id="LAZR01000025">
    <property type="protein sequence ID" value="KKO03740.1"/>
    <property type="molecule type" value="Genomic_DNA"/>
</dbReference>
<dbReference type="PANTHER" id="PTHR43827">
    <property type="entry name" value="2,5-DIKETO-D-GLUCONIC ACID REDUCTASE"/>
    <property type="match status" value="1"/>
</dbReference>
<organism evidence="5">
    <name type="scientific">marine sediment metagenome</name>
    <dbReference type="NCBI Taxonomy" id="412755"/>
    <lineage>
        <taxon>unclassified sequences</taxon>
        <taxon>metagenomes</taxon>
        <taxon>ecological metagenomes</taxon>
    </lineage>
</organism>
<dbReference type="InterPro" id="IPR020471">
    <property type="entry name" value="AKR"/>
</dbReference>
<feature type="domain" description="NADP-dependent oxidoreductase" evidence="4">
    <location>
        <begin position="13"/>
        <end position="259"/>
    </location>
</feature>
<evidence type="ECO:0000256" key="2">
    <source>
        <dbReference type="ARBA" id="ARBA00022857"/>
    </source>
</evidence>
<evidence type="ECO:0000259" key="4">
    <source>
        <dbReference type="Pfam" id="PF00248"/>
    </source>
</evidence>
<dbReference type="NCBIfam" id="NF008377">
    <property type="entry name" value="PRK11172.1"/>
    <property type="match status" value="1"/>
</dbReference>
<name>A0A0F9VI49_9ZZZZ</name>
<comment type="similarity">
    <text evidence="1">Belongs to the aldo/keto reductase family.</text>
</comment>
<evidence type="ECO:0000313" key="5">
    <source>
        <dbReference type="EMBL" id="KKO03740.1"/>
    </source>
</evidence>
<reference evidence="5" key="1">
    <citation type="journal article" date="2015" name="Nature">
        <title>Complex archaea that bridge the gap between prokaryotes and eukaryotes.</title>
        <authorList>
            <person name="Spang A."/>
            <person name="Saw J.H."/>
            <person name="Jorgensen S.L."/>
            <person name="Zaremba-Niedzwiedzka K."/>
            <person name="Martijn J."/>
            <person name="Lind A.E."/>
            <person name="van Eijk R."/>
            <person name="Schleper C."/>
            <person name="Guy L."/>
            <person name="Ettema T.J."/>
        </authorList>
    </citation>
    <scope>NUCLEOTIDE SEQUENCE</scope>
</reference>
<dbReference type="CDD" id="cd19139">
    <property type="entry name" value="AKR_AKR3F2"/>
    <property type="match status" value="1"/>
</dbReference>
<dbReference type="FunFam" id="3.20.20.100:FF:000002">
    <property type="entry name" value="2,5-diketo-D-gluconic acid reductase A"/>
    <property type="match status" value="1"/>
</dbReference>
<dbReference type="AlphaFoldDB" id="A0A0F9VI49"/>
<dbReference type="Gene3D" id="3.20.20.100">
    <property type="entry name" value="NADP-dependent oxidoreductase domain"/>
    <property type="match status" value="1"/>
</dbReference>
<evidence type="ECO:0000256" key="1">
    <source>
        <dbReference type="ARBA" id="ARBA00007905"/>
    </source>
</evidence>
<comment type="caution">
    <text evidence="5">The sequence shown here is derived from an EMBL/GenBank/DDBJ whole genome shotgun (WGS) entry which is preliminary data.</text>
</comment>
<dbReference type="Pfam" id="PF00248">
    <property type="entry name" value="Aldo_ket_red"/>
    <property type="match status" value="1"/>
</dbReference>
<dbReference type="PIRSF" id="PIRSF000097">
    <property type="entry name" value="AKR"/>
    <property type="match status" value="1"/>
</dbReference>
<dbReference type="SUPFAM" id="SSF51430">
    <property type="entry name" value="NAD(P)-linked oxidoreductase"/>
    <property type="match status" value="1"/>
</dbReference>
<dbReference type="InterPro" id="IPR018170">
    <property type="entry name" value="Aldo/ket_reductase_CS"/>
</dbReference>
<gene>
    <name evidence="5" type="ORF">LCGC14_0091670</name>
</gene>
<dbReference type="PROSITE" id="PS00798">
    <property type="entry name" value="ALDOKETO_REDUCTASE_1"/>
    <property type="match status" value="1"/>
</dbReference>
<dbReference type="InterPro" id="IPR023210">
    <property type="entry name" value="NADP_OxRdtase_dom"/>
</dbReference>